<dbReference type="GO" id="GO:0005840">
    <property type="term" value="C:ribosome"/>
    <property type="evidence" value="ECO:0007669"/>
    <property type="project" value="UniProtKB-KW"/>
</dbReference>
<comment type="similarity">
    <text evidence="1">Belongs to the chloroplast-specific ribosomal protein cS23 family.</text>
</comment>
<dbReference type="GeneID" id="55291858"/>
<reference evidence="7" key="2">
    <citation type="submission" date="2019-12" db="EMBL/GenBank/DDBJ databases">
        <title>The complete chloroplast genome of Sargassum fusiforme.</title>
        <authorList>
            <person name="Liu T."/>
        </authorList>
    </citation>
    <scope>NUCLEOTIDE SEQUENCE</scope>
</reference>
<sequence>MSFYRNSQQQQHYRYVFKIIWSKNYLGLAVDKKLQSNQTLPLTTFFFWPRENGWQLLKEELSCKPWISKEDSIDILNGYNEIINYWIDNVNKMEGIKKLIVDSSKLNFELLAKV</sequence>
<gene>
    <name evidence="6" type="primary">ycf65</name>
</gene>
<evidence type="ECO:0000256" key="4">
    <source>
        <dbReference type="ARBA" id="ARBA00023274"/>
    </source>
</evidence>
<keyword evidence="6" id="KW-0934">Plastid</keyword>
<accession>A0A6B9TNU3</accession>
<dbReference type="EMBL" id="MN121852">
    <property type="protein sequence ID" value="QHN51279.1"/>
    <property type="molecule type" value="Genomic_DNA"/>
</dbReference>
<reference evidence="6" key="1">
    <citation type="journal article" date="2019" name="Mitochondrial DNA Part B Resour">
        <title>Characterization of the complete chloroplast genome of Sargassum fusiforme and its phylogenomic position within phaeophyceae.</title>
        <authorList>
            <person name="Zhang Y."/>
            <person name="Wang S."/>
            <person name="Qian W."/>
            <person name="Shi Y."/>
            <person name="Li N."/>
            <person name="Yan X."/>
            <person name="Zou H."/>
            <person name="Wu M."/>
        </authorList>
    </citation>
    <scope>NUCLEOTIDE SEQUENCE</scope>
    <source>
        <strain evidence="6">Fusiforme</strain>
    </source>
</reference>
<evidence type="ECO:0000256" key="3">
    <source>
        <dbReference type="ARBA" id="ARBA00022980"/>
    </source>
</evidence>
<dbReference type="EMBL" id="MN794016">
    <property type="protein sequence ID" value="QJC13529.1"/>
    <property type="molecule type" value="Genomic_DNA"/>
</dbReference>
<dbReference type="Pfam" id="PF04839">
    <property type="entry name" value="PSRP-3_Ycf65"/>
    <property type="match status" value="1"/>
</dbReference>
<dbReference type="RefSeq" id="YP_009828312.1">
    <property type="nucleotide sequence ID" value="NC_048511.1"/>
</dbReference>
<keyword evidence="6" id="KW-0150">Chloroplast</keyword>
<dbReference type="GO" id="GO:0003735">
    <property type="term" value="F:structural constituent of ribosome"/>
    <property type="evidence" value="ECO:0007669"/>
    <property type="project" value="InterPro"/>
</dbReference>
<organism evidence="6">
    <name type="scientific">Sargassum fusiforme</name>
    <name type="common">Hijiki seaweed</name>
    <name type="synonym">Cystophyllum fusiforme</name>
    <dbReference type="NCBI Taxonomy" id="590727"/>
    <lineage>
        <taxon>Eukaryota</taxon>
        <taxon>Sar</taxon>
        <taxon>Stramenopiles</taxon>
        <taxon>Ochrophyta</taxon>
        <taxon>PX clade</taxon>
        <taxon>Phaeophyceae</taxon>
        <taxon>Fucales</taxon>
        <taxon>Sargassaceae</taxon>
        <taxon>Sargassum</taxon>
    </lineage>
</organism>
<protein>
    <recommendedName>
        <fullName evidence="5">30S ribosomal protein 3, chloroplastic</fullName>
    </recommendedName>
</protein>
<evidence type="ECO:0000256" key="2">
    <source>
        <dbReference type="ARBA" id="ARBA00011458"/>
    </source>
</evidence>
<dbReference type="InterPro" id="IPR006924">
    <property type="entry name" value="Ribosomal_cS23-like"/>
</dbReference>
<dbReference type="GO" id="GO:1990904">
    <property type="term" value="C:ribonucleoprotein complex"/>
    <property type="evidence" value="ECO:0007669"/>
    <property type="project" value="UniProtKB-KW"/>
</dbReference>
<evidence type="ECO:0000313" key="6">
    <source>
        <dbReference type="EMBL" id="QHN51279.1"/>
    </source>
</evidence>
<dbReference type="AlphaFoldDB" id="A0A6B9TNU3"/>
<comment type="subunit">
    <text evidence="2">Part of the 30S ribosomal subunit.</text>
</comment>
<evidence type="ECO:0000313" key="7">
    <source>
        <dbReference type="EMBL" id="QJC13529.1"/>
    </source>
</evidence>
<dbReference type="InterPro" id="IPR038447">
    <property type="entry name" value="PSRP-3/Ycf65_sf"/>
</dbReference>
<evidence type="ECO:0000256" key="1">
    <source>
        <dbReference type="ARBA" id="ARBA00008561"/>
    </source>
</evidence>
<dbReference type="GO" id="GO:0006412">
    <property type="term" value="P:translation"/>
    <property type="evidence" value="ECO:0007669"/>
    <property type="project" value="InterPro"/>
</dbReference>
<geneLocation type="chloroplast" evidence="6"/>
<dbReference type="PANTHER" id="PTHR35108">
    <property type="entry name" value="30S RIBOSOMAL PROTEIN 3, CHLOROPLASTIC"/>
    <property type="match status" value="1"/>
</dbReference>
<proteinExistence type="inferred from homology"/>
<dbReference type="PANTHER" id="PTHR35108:SF1">
    <property type="entry name" value="OS04G0461100 PROTEIN"/>
    <property type="match status" value="1"/>
</dbReference>
<dbReference type="Gene3D" id="3.30.390.140">
    <property type="match status" value="1"/>
</dbReference>
<evidence type="ECO:0000256" key="5">
    <source>
        <dbReference type="ARBA" id="ARBA00035379"/>
    </source>
</evidence>
<keyword evidence="4" id="KW-0687">Ribonucleoprotein</keyword>
<name>A0A6B9TNU3_SARFS</name>
<keyword evidence="3" id="KW-0689">Ribosomal protein</keyword>